<organism evidence="1 2">
    <name type="scientific">Pristionchus mayeri</name>
    <dbReference type="NCBI Taxonomy" id="1317129"/>
    <lineage>
        <taxon>Eukaryota</taxon>
        <taxon>Metazoa</taxon>
        <taxon>Ecdysozoa</taxon>
        <taxon>Nematoda</taxon>
        <taxon>Chromadorea</taxon>
        <taxon>Rhabditida</taxon>
        <taxon>Rhabditina</taxon>
        <taxon>Diplogasteromorpha</taxon>
        <taxon>Diplogasteroidea</taxon>
        <taxon>Neodiplogasteridae</taxon>
        <taxon>Pristionchus</taxon>
    </lineage>
</organism>
<dbReference type="EMBL" id="BTRK01000006">
    <property type="protein sequence ID" value="GMR61647.1"/>
    <property type="molecule type" value="Genomic_DNA"/>
</dbReference>
<keyword evidence="2" id="KW-1185">Reference proteome</keyword>
<dbReference type="Proteomes" id="UP001328107">
    <property type="component" value="Unassembled WGS sequence"/>
</dbReference>
<reference evidence="2" key="1">
    <citation type="submission" date="2022-10" db="EMBL/GenBank/DDBJ databases">
        <title>Genome assembly of Pristionchus species.</title>
        <authorList>
            <person name="Yoshida K."/>
            <person name="Sommer R.J."/>
        </authorList>
    </citation>
    <scope>NUCLEOTIDE SEQUENCE [LARGE SCALE GENOMIC DNA]</scope>
    <source>
        <strain evidence="2">RS5460</strain>
    </source>
</reference>
<proteinExistence type="predicted"/>
<feature type="non-terminal residue" evidence="1">
    <location>
        <position position="1"/>
    </location>
</feature>
<sequence length="90" mass="10154">KLSLESARSLLIMRAFFFFHSSVSLKCFFFASHVSFAVDASSVACWKKCLKISSIALFIEMSQDRFLPSPTERSLLAHTDDAEKDGAKDW</sequence>
<protein>
    <submittedName>
        <fullName evidence="1">Uncharacterized protein</fullName>
    </submittedName>
</protein>
<accession>A0AAN5ICW9</accession>
<dbReference type="AlphaFoldDB" id="A0AAN5ICW9"/>
<name>A0AAN5ICW9_9BILA</name>
<comment type="caution">
    <text evidence="1">The sequence shown here is derived from an EMBL/GenBank/DDBJ whole genome shotgun (WGS) entry which is preliminary data.</text>
</comment>
<evidence type="ECO:0000313" key="1">
    <source>
        <dbReference type="EMBL" id="GMR61647.1"/>
    </source>
</evidence>
<evidence type="ECO:0000313" key="2">
    <source>
        <dbReference type="Proteomes" id="UP001328107"/>
    </source>
</evidence>
<gene>
    <name evidence="1" type="ORF">PMAYCL1PPCAC_31842</name>
</gene>